<reference evidence="1" key="1">
    <citation type="submission" date="2024-09" db="EMBL/GenBank/DDBJ databases">
        <title>Black Yeasts Isolated from many extreme environments.</title>
        <authorList>
            <person name="Coleine C."/>
            <person name="Stajich J.E."/>
            <person name="Selbmann L."/>
        </authorList>
    </citation>
    <scope>NUCLEOTIDE SEQUENCE</scope>
    <source>
        <strain evidence="1">CCFEE 5737</strain>
    </source>
</reference>
<accession>A0ACC3D4T3</accession>
<organism evidence="1 2">
    <name type="scientific">Coniosporium uncinatum</name>
    <dbReference type="NCBI Taxonomy" id="93489"/>
    <lineage>
        <taxon>Eukaryota</taxon>
        <taxon>Fungi</taxon>
        <taxon>Dikarya</taxon>
        <taxon>Ascomycota</taxon>
        <taxon>Pezizomycotina</taxon>
        <taxon>Dothideomycetes</taxon>
        <taxon>Dothideomycetes incertae sedis</taxon>
        <taxon>Coniosporium</taxon>
    </lineage>
</organism>
<dbReference type="EMBL" id="JAWDJW010007683">
    <property type="protein sequence ID" value="KAK3061695.1"/>
    <property type="molecule type" value="Genomic_DNA"/>
</dbReference>
<comment type="caution">
    <text evidence="1">The sequence shown here is derived from an EMBL/GenBank/DDBJ whole genome shotgun (WGS) entry which is preliminary data.</text>
</comment>
<gene>
    <name evidence="1" type="ORF">LTS18_005631</name>
</gene>
<sequence>MASTLRIKASRVNSLHSDACQWGHTPDGGMNRVALNADDKQARDWFVRETRRMGCT</sequence>
<keyword evidence="2" id="KW-1185">Reference proteome</keyword>
<proteinExistence type="predicted"/>
<dbReference type="Proteomes" id="UP001186974">
    <property type="component" value="Unassembled WGS sequence"/>
</dbReference>
<protein>
    <submittedName>
        <fullName evidence="1">Uncharacterized protein</fullName>
    </submittedName>
</protein>
<evidence type="ECO:0000313" key="2">
    <source>
        <dbReference type="Proteomes" id="UP001186974"/>
    </source>
</evidence>
<feature type="non-terminal residue" evidence="1">
    <location>
        <position position="56"/>
    </location>
</feature>
<evidence type="ECO:0000313" key="1">
    <source>
        <dbReference type="EMBL" id="KAK3061695.1"/>
    </source>
</evidence>
<name>A0ACC3D4T3_9PEZI</name>